<name>A0ACC2ADX0_DIPCM</name>
<gene>
    <name evidence="1" type="ORF">O6H91_22G026900</name>
</gene>
<protein>
    <submittedName>
        <fullName evidence="1">Uncharacterized protein</fullName>
    </submittedName>
</protein>
<evidence type="ECO:0000313" key="2">
    <source>
        <dbReference type="Proteomes" id="UP001162992"/>
    </source>
</evidence>
<organism evidence="1 2">
    <name type="scientific">Diphasiastrum complanatum</name>
    <name type="common">Issler's clubmoss</name>
    <name type="synonym">Lycopodium complanatum</name>
    <dbReference type="NCBI Taxonomy" id="34168"/>
    <lineage>
        <taxon>Eukaryota</taxon>
        <taxon>Viridiplantae</taxon>
        <taxon>Streptophyta</taxon>
        <taxon>Embryophyta</taxon>
        <taxon>Tracheophyta</taxon>
        <taxon>Lycopodiopsida</taxon>
        <taxon>Lycopodiales</taxon>
        <taxon>Lycopodiaceae</taxon>
        <taxon>Lycopodioideae</taxon>
        <taxon>Diphasiastrum</taxon>
    </lineage>
</organism>
<accession>A0ACC2ADX0</accession>
<reference evidence="2" key="1">
    <citation type="journal article" date="2024" name="Proc. Natl. Acad. Sci. U.S.A.">
        <title>Extraordinary preservation of gene collinearity over three hundred million years revealed in homosporous lycophytes.</title>
        <authorList>
            <person name="Li C."/>
            <person name="Wickell D."/>
            <person name="Kuo L.Y."/>
            <person name="Chen X."/>
            <person name="Nie B."/>
            <person name="Liao X."/>
            <person name="Peng D."/>
            <person name="Ji J."/>
            <person name="Jenkins J."/>
            <person name="Williams M."/>
            <person name="Shu S."/>
            <person name="Plott C."/>
            <person name="Barry K."/>
            <person name="Rajasekar S."/>
            <person name="Grimwood J."/>
            <person name="Han X."/>
            <person name="Sun S."/>
            <person name="Hou Z."/>
            <person name="He W."/>
            <person name="Dai G."/>
            <person name="Sun C."/>
            <person name="Schmutz J."/>
            <person name="Leebens-Mack J.H."/>
            <person name="Li F.W."/>
            <person name="Wang L."/>
        </authorList>
    </citation>
    <scope>NUCLEOTIDE SEQUENCE [LARGE SCALE GENOMIC DNA]</scope>
    <source>
        <strain evidence="2">cv. PW_Plant_1</strain>
    </source>
</reference>
<comment type="caution">
    <text evidence="1">The sequence shown here is derived from an EMBL/GenBank/DDBJ whole genome shotgun (WGS) entry which is preliminary data.</text>
</comment>
<dbReference type="Proteomes" id="UP001162992">
    <property type="component" value="Chromosome 22"/>
</dbReference>
<proteinExistence type="predicted"/>
<dbReference type="EMBL" id="CM055113">
    <property type="protein sequence ID" value="KAJ7515764.1"/>
    <property type="molecule type" value="Genomic_DNA"/>
</dbReference>
<sequence>MEWDWEGFRHAAAAFPKPSGIDFSYGTAGFRLDASLLASTVFRAGVLAALRSLSMKSATGLVITASHNPASDNGVKLVDPGGGMLAMRWEPHANAMANASDEHALTEVVRKIIKEESIAFGDESCGKVLLARDTRPSGQILLAAASQGVAAVAGVAPVDMGILTTPQLHWMVCALNKDQPATEVNYYSHLSQAFRTLEQLRPDKSVRRSSLASESIIIDGANGVGALKLLQLQELLENLQFEVRNCGRAGEGGLNDGVGADFVQKEKAFPRNFDKSDALKKNQLQSLVEDVEEKPIITTTLVAGYGDVRVGVVQTAYANGASTKYLQQELGLEVSLTSTGVKYLHEKASEYDIGIYFEANGHGTILFREEFLAFLRTKHMWGKPSIHRLLAVSEMINQAVGDALSGILMVEIVLMYLGWSIQDWNDIYADLPSKQLKVKVANRAAIRTTASETKVVYPSELQKAIDTEVGKYDGGRSFVRPSGTEDIVRIYAEATTQSTADALAQAVAFHVYRLAGGVGPQPS</sequence>
<evidence type="ECO:0000313" key="1">
    <source>
        <dbReference type="EMBL" id="KAJ7515764.1"/>
    </source>
</evidence>
<keyword evidence="2" id="KW-1185">Reference proteome</keyword>